<comment type="caution">
    <text evidence="2">The sequence shown here is derived from an EMBL/GenBank/DDBJ whole genome shotgun (WGS) entry which is preliminary data.</text>
</comment>
<keyword evidence="3" id="KW-1185">Reference proteome</keyword>
<sequence>MTQNKRKRQTSTPFPVDLVGCRVAVPALVFKVEEPDLYYTGTVTSKAQIKGKSKVQAAWVYFDDDKKHYWFPVEHVQSWVVTGQVDGDTVRQQAHAQRQQEVAQTGSDTTEASELVCASASQAELKAEPVCCGEPASGGQHVQCSQEQAAHSRAGSVSPPDVLSTVQAQPDLLRQPESVRQGAVKQEQDDQQTASSHQQRGGQDACAASKERTVDMAALFAGMLGIFCMMKMSRPRPEQTADVA</sequence>
<evidence type="ECO:0000256" key="1">
    <source>
        <dbReference type="SAM" id="MobiDB-lite"/>
    </source>
</evidence>
<protein>
    <submittedName>
        <fullName evidence="2">Uncharacterized protein</fullName>
    </submittedName>
</protein>
<proteinExistence type="predicted"/>
<feature type="region of interest" description="Disordered" evidence="1">
    <location>
        <begin position="143"/>
        <end position="207"/>
    </location>
</feature>
<feature type="compositionally biased region" description="Polar residues" evidence="1">
    <location>
        <begin position="191"/>
        <end position="201"/>
    </location>
</feature>
<dbReference type="Proteomes" id="UP001489004">
    <property type="component" value="Unassembled WGS sequence"/>
</dbReference>
<dbReference type="EMBL" id="JALJOR010000001">
    <property type="protein sequence ID" value="KAK9830053.1"/>
    <property type="molecule type" value="Genomic_DNA"/>
</dbReference>
<name>A0AAW1R941_9CHLO</name>
<dbReference type="AlphaFoldDB" id="A0AAW1R941"/>
<feature type="region of interest" description="Disordered" evidence="1">
    <location>
        <begin position="91"/>
        <end position="110"/>
    </location>
</feature>
<gene>
    <name evidence="2" type="ORF">WJX72_009449</name>
</gene>
<evidence type="ECO:0000313" key="3">
    <source>
        <dbReference type="Proteomes" id="UP001489004"/>
    </source>
</evidence>
<accession>A0AAW1R941</accession>
<reference evidence="2 3" key="1">
    <citation type="journal article" date="2024" name="Nat. Commun.">
        <title>Phylogenomics reveals the evolutionary origins of lichenization in chlorophyte algae.</title>
        <authorList>
            <person name="Puginier C."/>
            <person name="Libourel C."/>
            <person name="Otte J."/>
            <person name="Skaloud P."/>
            <person name="Haon M."/>
            <person name="Grisel S."/>
            <person name="Petersen M."/>
            <person name="Berrin J.G."/>
            <person name="Delaux P.M."/>
            <person name="Dal Grande F."/>
            <person name="Keller J."/>
        </authorList>
    </citation>
    <scope>NUCLEOTIDE SEQUENCE [LARGE SCALE GENOMIC DNA]</scope>
    <source>
        <strain evidence="2 3">SAG 2043</strain>
    </source>
</reference>
<evidence type="ECO:0000313" key="2">
    <source>
        <dbReference type="EMBL" id="KAK9830053.1"/>
    </source>
</evidence>
<organism evidence="2 3">
    <name type="scientific">[Myrmecia] bisecta</name>
    <dbReference type="NCBI Taxonomy" id="41462"/>
    <lineage>
        <taxon>Eukaryota</taxon>
        <taxon>Viridiplantae</taxon>
        <taxon>Chlorophyta</taxon>
        <taxon>core chlorophytes</taxon>
        <taxon>Trebouxiophyceae</taxon>
        <taxon>Trebouxiales</taxon>
        <taxon>Trebouxiaceae</taxon>
        <taxon>Myrmecia</taxon>
    </lineage>
</organism>